<organism evidence="2 3">
    <name type="scientific">Pararge aegeria aegeria</name>
    <dbReference type="NCBI Taxonomy" id="348720"/>
    <lineage>
        <taxon>Eukaryota</taxon>
        <taxon>Metazoa</taxon>
        <taxon>Ecdysozoa</taxon>
        <taxon>Arthropoda</taxon>
        <taxon>Hexapoda</taxon>
        <taxon>Insecta</taxon>
        <taxon>Pterygota</taxon>
        <taxon>Neoptera</taxon>
        <taxon>Endopterygota</taxon>
        <taxon>Lepidoptera</taxon>
        <taxon>Glossata</taxon>
        <taxon>Ditrysia</taxon>
        <taxon>Papilionoidea</taxon>
        <taxon>Nymphalidae</taxon>
        <taxon>Satyrinae</taxon>
        <taxon>Satyrini</taxon>
        <taxon>Parargina</taxon>
        <taxon>Pararge</taxon>
    </lineage>
</organism>
<evidence type="ECO:0000313" key="2">
    <source>
        <dbReference type="EMBL" id="CAH2241153.1"/>
    </source>
</evidence>
<keyword evidence="3" id="KW-1185">Reference proteome</keyword>
<dbReference type="OrthoDB" id="7478539at2759"/>
<comment type="caution">
    <text evidence="2">The sequence shown here is derived from an EMBL/GenBank/DDBJ whole genome shotgun (WGS) entry which is preliminary data.</text>
</comment>
<dbReference type="AlphaFoldDB" id="A0A8S4RUR9"/>
<evidence type="ECO:0000313" key="3">
    <source>
        <dbReference type="Proteomes" id="UP000838756"/>
    </source>
</evidence>
<sequence length="72" mass="8152">MLGLSLRQQISNVEIRRRKNQSYRHGSTSRESEVAMGGVHSSEKGWTLGSQGARMAAPPLDIKNILRWRIFT</sequence>
<reference evidence="2" key="1">
    <citation type="submission" date="2022-03" db="EMBL/GenBank/DDBJ databases">
        <authorList>
            <person name="Lindestad O."/>
        </authorList>
    </citation>
    <scope>NUCLEOTIDE SEQUENCE</scope>
</reference>
<protein>
    <submittedName>
        <fullName evidence="2">Jg11603 protein</fullName>
    </submittedName>
</protein>
<feature type="region of interest" description="Disordered" evidence="1">
    <location>
        <begin position="18"/>
        <end position="41"/>
    </location>
</feature>
<evidence type="ECO:0000256" key="1">
    <source>
        <dbReference type="SAM" id="MobiDB-lite"/>
    </source>
</evidence>
<dbReference type="EMBL" id="CAKXAJ010025573">
    <property type="protein sequence ID" value="CAH2241153.1"/>
    <property type="molecule type" value="Genomic_DNA"/>
</dbReference>
<name>A0A8S4RUR9_9NEOP</name>
<proteinExistence type="predicted"/>
<gene>
    <name evidence="2" type="primary">jg11603</name>
    <name evidence="2" type="ORF">PAEG_LOCUS17608</name>
</gene>
<accession>A0A8S4RUR9</accession>
<dbReference type="Proteomes" id="UP000838756">
    <property type="component" value="Unassembled WGS sequence"/>
</dbReference>